<dbReference type="GO" id="GO:0046395">
    <property type="term" value="P:carboxylic acid catabolic process"/>
    <property type="evidence" value="ECO:0007669"/>
    <property type="project" value="UniProtKB-ARBA"/>
</dbReference>
<dbReference type="SUPFAM" id="SSF89562">
    <property type="entry name" value="RraA-like"/>
    <property type="match status" value="1"/>
</dbReference>
<name>A0A562IQ61_9ACTN</name>
<evidence type="ECO:0000256" key="6">
    <source>
        <dbReference type="ARBA" id="ARBA00011643"/>
    </source>
</evidence>
<dbReference type="InterPro" id="IPR005493">
    <property type="entry name" value="RraA/RraA-like"/>
</dbReference>
<dbReference type="NCBIfam" id="TIGR02798">
    <property type="entry name" value="ligK_PcmE"/>
    <property type="match status" value="1"/>
</dbReference>
<sequence>MVTRHVIVTDTPRPDADAVAVLGKAGVATAHEAMGRRGLTHPVLRPIYPGARIAGRAVTVLSQPGDNLMIHASIEQCGPGDVLVVTTTSPSTDGMFGELFATQLATRGVLGLVIDAGVRDVADLTAMGFPVWSRAVSAQGTVKATPGSVNVPVVVAGALVQPGDVVVADDDGVLVVPRADAPAVAEAATAREANEQAKREQFQAGVLGLDVYGMREKLAALGVSYVRATEAPAAGQEDRA</sequence>
<dbReference type="FunFam" id="3.50.30.40:FF:000002">
    <property type="entry name" value="4-carboxy-4-hydroxy-2-oxoadipate aldolase/oxaloacetate decarboxylase"/>
    <property type="match status" value="1"/>
</dbReference>
<evidence type="ECO:0000256" key="5">
    <source>
        <dbReference type="ARBA" id="ARBA00011233"/>
    </source>
</evidence>
<proteinExistence type="inferred from homology"/>
<comment type="subunit">
    <text evidence="5">Homotrimer.</text>
</comment>
<comment type="cofactor">
    <cofactor evidence="3">
        <name>a divalent metal cation</name>
        <dbReference type="ChEBI" id="CHEBI:60240"/>
    </cofactor>
</comment>
<dbReference type="EC" id="4.1.1.112" evidence="8"/>
<evidence type="ECO:0000256" key="8">
    <source>
        <dbReference type="ARBA" id="ARBA00012947"/>
    </source>
</evidence>
<dbReference type="GO" id="GO:0032787">
    <property type="term" value="P:monocarboxylic acid metabolic process"/>
    <property type="evidence" value="ECO:0007669"/>
    <property type="project" value="UniProtKB-ARBA"/>
</dbReference>
<comment type="catalytic activity">
    <reaction evidence="1">
        <text>4-hydroxy-4-methyl-2-oxoglutarate = 2 pyruvate</text>
        <dbReference type="Rhea" id="RHEA:22748"/>
        <dbReference type="ChEBI" id="CHEBI:15361"/>
        <dbReference type="ChEBI" id="CHEBI:58276"/>
        <dbReference type="EC" id="4.1.3.17"/>
    </reaction>
</comment>
<dbReference type="Gene3D" id="3.50.30.40">
    <property type="entry name" value="Ribonuclease E inhibitor RraA/RraA-like"/>
    <property type="match status" value="1"/>
</dbReference>
<organism evidence="19 20">
    <name type="scientific">Modestobacter roseus</name>
    <dbReference type="NCBI Taxonomy" id="1181884"/>
    <lineage>
        <taxon>Bacteria</taxon>
        <taxon>Bacillati</taxon>
        <taxon>Actinomycetota</taxon>
        <taxon>Actinomycetes</taxon>
        <taxon>Geodermatophilales</taxon>
        <taxon>Geodermatophilaceae</taxon>
        <taxon>Modestobacter</taxon>
    </lineage>
</organism>
<dbReference type="GO" id="GO:0046872">
    <property type="term" value="F:metal ion binding"/>
    <property type="evidence" value="ECO:0007669"/>
    <property type="project" value="UniProtKB-KW"/>
</dbReference>
<evidence type="ECO:0000313" key="20">
    <source>
        <dbReference type="Proteomes" id="UP000321490"/>
    </source>
</evidence>
<evidence type="ECO:0000256" key="18">
    <source>
        <dbReference type="PIRSR" id="PIRSR605493-1"/>
    </source>
</evidence>
<dbReference type="CDD" id="cd16841">
    <property type="entry name" value="RraA_family"/>
    <property type="match status" value="1"/>
</dbReference>
<comment type="catalytic activity">
    <reaction evidence="16">
        <text>oxaloacetate + H(+) = pyruvate + CO2</text>
        <dbReference type="Rhea" id="RHEA:15641"/>
        <dbReference type="ChEBI" id="CHEBI:15361"/>
        <dbReference type="ChEBI" id="CHEBI:15378"/>
        <dbReference type="ChEBI" id="CHEBI:16452"/>
        <dbReference type="ChEBI" id="CHEBI:16526"/>
        <dbReference type="EC" id="4.1.1.112"/>
    </reaction>
</comment>
<protein>
    <recommendedName>
        <fullName evidence="9">Putative 4-hydroxy-4-methyl-2-oxoglutarate aldolase</fullName>
        <ecNumber evidence="8">4.1.1.112</ecNumber>
        <ecNumber evidence="7">4.1.3.17</ecNumber>
    </recommendedName>
    <alternativeName>
        <fullName evidence="15">Oxaloacetate decarboxylase</fullName>
    </alternativeName>
    <alternativeName>
        <fullName evidence="14">RraA-like protein</fullName>
    </alternativeName>
</protein>
<evidence type="ECO:0000256" key="10">
    <source>
        <dbReference type="ARBA" id="ARBA00022723"/>
    </source>
</evidence>
<dbReference type="PANTHER" id="PTHR33254:SF16">
    <property type="entry name" value="BLR3842 PROTEIN"/>
    <property type="match status" value="1"/>
</dbReference>
<comment type="function">
    <text evidence="13">Catalyzes the aldol cleavage of 4-hydroxy-4-methyl-2-oxoglutarate (HMG) into 2 molecules of pyruvate. Also contains a secondary oxaloacetate (OAA) decarboxylase activity due to the common pyruvate enolate transition state formed following C-C bond cleavage in the retro-aldol and decarboxylation reactions.</text>
</comment>
<evidence type="ECO:0000256" key="15">
    <source>
        <dbReference type="ARBA" id="ARBA00032305"/>
    </source>
</evidence>
<evidence type="ECO:0000256" key="3">
    <source>
        <dbReference type="ARBA" id="ARBA00001968"/>
    </source>
</evidence>
<feature type="binding site" evidence="18">
    <location>
        <position position="120"/>
    </location>
    <ligand>
        <name>Mg(2+)</name>
        <dbReference type="ChEBI" id="CHEBI:18420"/>
    </ligand>
</feature>
<accession>A0A562IQ61</accession>
<evidence type="ECO:0000256" key="12">
    <source>
        <dbReference type="ARBA" id="ARBA00023239"/>
    </source>
</evidence>
<gene>
    <name evidence="19" type="ORF">JD78_01654</name>
</gene>
<dbReference type="EMBL" id="VLKF01000001">
    <property type="protein sequence ID" value="TWH73131.1"/>
    <property type="molecule type" value="Genomic_DNA"/>
</dbReference>
<comment type="subunit">
    <text evidence="6">Homohexamer.</text>
</comment>
<evidence type="ECO:0000313" key="19">
    <source>
        <dbReference type="EMBL" id="TWH73131.1"/>
    </source>
</evidence>
<dbReference type="InterPro" id="IPR036704">
    <property type="entry name" value="RraA/RraA-like_sf"/>
</dbReference>
<dbReference type="AlphaFoldDB" id="A0A562IQ61"/>
<dbReference type="GO" id="GO:0047443">
    <property type="term" value="F:4-hydroxy-4-methyl-2-oxoglutarate aldolase activity"/>
    <property type="evidence" value="ECO:0007669"/>
    <property type="project" value="UniProtKB-EC"/>
</dbReference>
<comment type="similarity">
    <text evidence="17">Belongs to the LigK/PcmE family.</text>
</comment>
<dbReference type="OrthoDB" id="943692at2"/>
<keyword evidence="12" id="KW-0456">Lyase</keyword>
<dbReference type="NCBIfam" id="NF006731">
    <property type="entry name" value="PRK09262.1"/>
    <property type="match status" value="1"/>
</dbReference>
<evidence type="ECO:0000256" key="11">
    <source>
        <dbReference type="ARBA" id="ARBA00022842"/>
    </source>
</evidence>
<dbReference type="EC" id="4.1.3.17" evidence="7"/>
<evidence type="ECO:0000256" key="2">
    <source>
        <dbReference type="ARBA" id="ARBA00001946"/>
    </source>
</evidence>
<comment type="cofactor">
    <cofactor evidence="2 18">
        <name>Mg(2+)</name>
        <dbReference type="ChEBI" id="CHEBI:18420"/>
    </cofactor>
</comment>
<dbReference type="PANTHER" id="PTHR33254">
    <property type="entry name" value="4-HYDROXY-4-METHYL-2-OXOGLUTARATE ALDOLASE 3-RELATED"/>
    <property type="match status" value="1"/>
</dbReference>
<keyword evidence="20" id="KW-1185">Reference proteome</keyword>
<keyword evidence="10 18" id="KW-0479">Metal-binding</keyword>
<dbReference type="Proteomes" id="UP000321490">
    <property type="component" value="Unassembled WGS sequence"/>
</dbReference>
<dbReference type="InterPro" id="IPR014165">
    <property type="entry name" value="LigK_PcmE"/>
</dbReference>
<evidence type="ECO:0000256" key="4">
    <source>
        <dbReference type="ARBA" id="ARBA00008621"/>
    </source>
</evidence>
<dbReference type="GO" id="GO:0019336">
    <property type="term" value="P:phenol-containing compound catabolic process"/>
    <property type="evidence" value="ECO:0007669"/>
    <property type="project" value="UniProtKB-ARBA"/>
</dbReference>
<feature type="binding site" evidence="18">
    <location>
        <position position="119"/>
    </location>
    <ligand>
        <name>substrate</name>
    </ligand>
</feature>
<comment type="similarity">
    <text evidence="4">Belongs to the class II aldolase/RraA-like family.</text>
</comment>
<dbReference type="GO" id="GO:0008948">
    <property type="term" value="F:oxaloacetate decarboxylase activity"/>
    <property type="evidence" value="ECO:0007669"/>
    <property type="project" value="UniProtKB-EC"/>
</dbReference>
<evidence type="ECO:0000256" key="17">
    <source>
        <dbReference type="ARBA" id="ARBA00061585"/>
    </source>
</evidence>
<keyword evidence="11 18" id="KW-0460">Magnesium</keyword>
<reference evidence="19 20" key="1">
    <citation type="submission" date="2019-07" db="EMBL/GenBank/DDBJ databases">
        <title>R&amp;d 2014.</title>
        <authorList>
            <person name="Klenk H.-P."/>
        </authorList>
    </citation>
    <scope>NUCLEOTIDE SEQUENCE [LARGE SCALE GENOMIC DNA]</scope>
    <source>
        <strain evidence="19 20">DSM 45764</strain>
    </source>
</reference>
<evidence type="ECO:0000256" key="16">
    <source>
        <dbReference type="ARBA" id="ARBA00047973"/>
    </source>
</evidence>
<evidence type="ECO:0000256" key="13">
    <source>
        <dbReference type="ARBA" id="ARBA00025046"/>
    </source>
</evidence>
<evidence type="ECO:0000256" key="9">
    <source>
        <dbReference type="ARBA" id="ARBA00016549"/>
    </source>
</evidence>
<evidence type="ECO:0000256" key="1">
    <source>
        <dbReference type="ARBA" id="ARBA00001342"/>
    </source>
</evidence>
<comment type="caution">
    <text evidence="19">The sequence shown here is derived from an EMBL/GenBank/DDBJ whole genome shotgun (WGS) entry which is preliminary data.</text>
</comment>
<dbReference type="Pfam" id="PF03737">
    <property type="entry name" value="RraA-like"/>
    <property type="match status" value="1"/>
</dbReference>
<evidence type="ECO:0000256" key="14">
    <source>
        <dbReference type="ARBA" id="ARBA00030169"/>
    </source>
</evidence>
<evidence type="ECO:0000256" key="7">
    <source>
        <dbReference type="ARBA" id="ARBA00012213"/>
    </source>
</evidence>